<dbReference type="Pfam" id="PF01826">
    <property type="entry name" value="TIL"/>
    <property type="match status" value="1"/>
</dbReference>
<evidence type="ECO:0000313" key="6">
    <source>
        <dbReference type="EMBL" id="GMR62041.1"/>
    </source>
</evidence>
<evidence type="ECO:0000313" key="7">
    <source>
        <dbReference type="Proteomes" id="UP001328107"/>
    </source>
</evidence>
<dbReference type="PANTHER" id="PTHR23259">
    <property type="entry name" value="RIDDLE"/>
    <property type="match status" value="1"/>
</dbReference>
<keyword evidence="1" id="KW-0646">Protease inhibitor</keyword>
<feature type="chain" id="PRO_5042875332" description="TIL domain-containing protein" evidence="4">
    <location>
        <begin position="17"/>
        <end position="169"/>
    </location>
</feature>
<evidence type="ECO:0000256" key="2">
    <source>
        <dbReference type="ARBA" id="ARBA00022900"/>
    </source>
</evidence>
<name>A0AAN5IG01_9BILA</name>
<proteinExistence type="predicted"/>
<feature type="signal peptide" evidence="4">
    <location>
        <begin position="1"/>
        <end position="16"/>
    </location>
</feature>
<evidence type="ECO:0000256" key="3">
    <source>
        <dbReference type="ARBA" id="ARBA00023157"/>
    </source>
</evidence>
<gene>
    <name evidence="6" type="ORF">PMAYCL1PPCAC_32236</name>
</gene>
<evidence type="ECO:0000256" key="4">
    <source>
        <dbReference type="SAM" id="SignalP"/>
    </source>
</evidence>
<keyword evidence="2" id="KW-0722">Serine protease inhibitor</keyword>
<comment type="caution">
    <text evidence="6">The sequence shown here is derived from an EMBL/GenBank/DDBJ whole genome shotgun (WGS) entry which is preliminary data.</text>
</comment>
<reference evidence="7" key="1">
    <citation type="submission" date="2022-10" db="EMBL/GenBank/DDBJ databases">
        <title>Genome assembly of Pristionchus species.</title>
        <authorList>
            <person name="Yoshida K."/>
            <person name="Sommer R.J."/>
        </authorList>
    </citation>
    <scope>NUCLEOTIDE SEQUENCE [LARGE SCALE GENOMIC DNA]</scope>
    <source>
        <strain evidence="7">RS5460</strain>
    </source>
</reference>
<feature type="domain" description="TIL" evidence="5">
    <location>
        <begin position="27"/>
        <end position="87"/>
    </location>
</feature>
<keyword evidence="4" id="KW-0732">Signal</keyword>
<keyword evidence="3" id="KW-1015">Disulfide bond</keyword>
<evidence type="ECO:0000259" key="5">
    <source>
        <dbReference type="Pfam" id="PF01826"/>
    </source>
</evidence>
<dbReference type="InterPro" id="IPR002919">
    <property type="entry name" value="TIL_dom"/>
</dbReference>
<dbReference type="GO" id="GO:0004867">
    <property type="term" value="F:serine-type endopeptidase inhibitor activity"/>
    <property type="evidence" value="ECO:0007669"/>
    <property type="project" value="UniProtKB-KW"/>
</dbReference>
<dbReference type="EMBL" id="BTRK01000006">
    <property type="protein sequence ID" value="GMR62041.1"/>
    <property type="molecule type" value="Genomic_DNA"/>
</dbReference>
<dbReference type="CDD" id="cd19941">
    <property type="entry name" value="TIL"/>
    <property type="match status" value="1"/>
</dbReference>
<keyword evidence="7" id="KW-1185">Reference proteome</keyword>
<sequence length="169" mass="18988">MLSWLSLLALLTIAEAAIDTSPSPPQCAPNMEFREIADLCELTCASPEPTCQFQEIVLWPFELSRCQCKKGFYRLVLNGPCVAFHKCNSQSIKQAAPKRVAREALPFKTDRGDSKPIRDKLPEKSVKLTKKTKKQTGMTPEQEQGFLLEKVLLEPTLSLVYGPLRMLVH</sequence>
<dbReference type="Gene3D" id="2.10.25.10">
    <property type="entry name" value="Laminin"/>
    <property type="match status" value="1"/>
</dbReference>
<dbReference type="PANTHER" id="PTHR23259:SF70">
    <property type="entry name" value="ACCESSORY GLAND PROTEIN ACP62F-RELATED"/>
    <property type="match status" value="1"/>
</dbReference>
<dbReference type="Proteomes" id="UP001328107">
    <property type="component" value="Unassembled WGS sequence"/>
</dbReference>
<dbReference type="AlphaFoldDB" id="A0AAN5IG01"/>
<dbReference type="InterPro" id="IPR036084">
    <property type="entry name" value="Ser_inhib-like_sf"/>
</dbReference>
<evidence type="ECO:0000256" key="1">
    <source>
        <dbReference type="ARBA" id="ARBA00022690"/>
    </source>
</evidence>
<dbReference type="InterPro" id="IPR051368">
    <property type="entry name" value="SerProtInhib-TIL_Domain"/>
</dbReference>
<accession>A0AAN5IG01</accession>
<protein>
    <recommendedName>
        <fullName evidence="5">TIL domain-containing protein</fullName>
    </recommendedName>
</protein>
<organism evidence="6 7">
    <name type="scientific">Pristionchus mayeri</name>
    <dbReference type="NCBI Taxonomy" id="1317129"/>
    <lineage>
        <taxon>Eukaryota</taxon>
        <taxon>Metazoa</taxon>
        <taxon>Ecdysozoa</taxon>
        <taxon>Nematoda</taxon>
        <taxon>Chromadorea</taxon>
        <taxon>Rhabditida</taxon>
        <taxon>Rhabditina</taxon>
        <taxon>Diplogasteromorpha</taxon>
        <taxon>Diplogasteroidea</taxon>
        <taxon>Neodiplogasteridae</taxon>
        <taxon>Pristionchus</taxon>
    </lineage>
</organism>
<dbReference type="SUPFAM" id="SSF57567">
    <property type="entry name" value="Serine protease inhibitors"/>
    <property type="match status" value="1"/>
</dbReference>